<evidence type="ECO:0000313" key="2">
    <source>
        <dbReference type="EMBL" id="ESN99495.1"/>
    </source>
</evidence>
<dbReference type="RefSeq" id="XP_009022280.1">
    <property type="nucleotide sequence ID" value="XM_009024032.1"/>
</dbReference>
<organism evidence="3 4">
    <name type="scientific">Helobdella robusta</name>
    <name type="common">Californian leech</name>
    <dbReference type="NCBI Taxonomy" id="6412"/>
    <lineage>
        <taxon>Eukaryota</taxon>
        <taxon>Metazoa</taxon>
        <taxon>Spiralia</taxon>
        <taxon>Lophotrochozoa</taxon>
        <taxon>Annelida</taxon>
        <taxon>Clitellata</taxon>
        <taxon>Hirudinea</taxon>
        <taxon>Rhynchobdellida</taxon>
        <taxon>Glossiphoniidae</taxon>
        <taxon>Helobdella</taxon>
    </lineage>
</organism>
<feature type="region of interest" description="Disordered" evidence="1">
    <location>
        <begin position="83"/>
        <end position="107"/>
    </location>
</feature>
<dbReference type="GeneID" id="20205917"/>
<proteinExistence type="predicted"/>
<name>T1FAR8_HELRO</name>
<protein>
    <submittedName>
        <fullName evidence="2 3">Uncharacterized protein</fullName>
    </submittedName>
</protein>
<reference evidence="2 4" key="2">
    <citation type="journal article" date="2013" name="Nature">
        <title>Insights into bilaterian evolution from three spiralian genomes.</title>
        <authorList>
            <person name="Simakov O."/>
            <person name="Marletaz F."/>
            <person name="Cho S.J."/>
            <person name="Edsinger-Gonzales E."/>
            <person name="Havlak P."/>
            <person name="Hellsten U."/>
            <person name="Kuo D.H."/>
            <person name="Larsson T."/>
            <person name="Lv J."/>
            <person name="Arendt D."/>
            <person name="Savage R."/>
            <person name="Osoegawa K."/>
            <person name="de Jong P."/>
            <person name="Grimwood J."/>
            <person name="Chapman J.A."/>
            <person name="Shapiro H."/>
            <person name="Aerts A."/>
            <person name="Otillar R.P."/>
            <person name="Terry A.Y."/>
            <person name="Boore J.L."/>
            <person name="Grigoriev I.V."/>
            <person name="Lindberg D.R."/>
            <person name="Seaver E.C."/>
            <person name="Weisblat D.A."/>
            <person name="Putnam N.H."/>
            <person name="Rokhsar D.S."/>
        </authorList>
    </citation>
    <scope>NUCLEOTIDE SEQUENCE</scope>
</reference>
<evidence type="ECO:0000313" key="3">
    <source>
        <dbReference type="EnsemblMetazoa" id="HelroP176656"/>
    </source>
</evidence>
<feature type="compositionally biased region" description="Basic residues" evidence="1">
    <location>
        <begin position="1"/>
        <end position="12"/>
    </location>
</feature>
<dbReference type="CTD" id="20205917"/>
<dbReference type="EMBL" id="AMQM01005794">
    <property type="status" value="NOT_ANNOTATED_CDS"/>
    <property type="molecule type" value="Genomic_DNA"/>
</dbReference>
<dbReference type="EnsemblMetazoa" id="HelroT176656">
    <property type="protein sequence ID" value="HelroP176656"/>
    <property type="gene ID" value="HelroG176656"/>
</dbReference>
<dbReference type="InParanoid" id="T1FAR8"/>
<evidence type="ECO:0000256" key="1">
    <source>
        <dbReference type="SAM" id="MobiDB-lite"/>
    </source>
</evidence>
<gene>
    <name evidence="3" type="primary">20205917</name>
    <name evidence="2" type="ORF">HELRODRAFT_176656</name>
</gene>
<dbReference type="KEGG" id="hro:HELRODRAFT_176656"/>
<dbReference type="HOGENOM" id="CLU_2212770_0_0_1"/>
<feature type="compositionally biased region" description="Polar residues" evidence="1">
    <location>
        <begin position="23"/>
        <end position="32"/>
    </location>
</feature>
<evidence type="ECO:0000313" key="4">
    <source>
        <dbReference type="Proteomes" id="UP000015101"/>
    </source>
</evidence>
<keyword evidence="4" id="KW-1185">Reference proteome</keyword>
<accession>T1FAR8</accession>
<dbReference type="EMBL" id="KB097106">
    <property type="protein sequence ID" value="ESN99495.1"/>
    <property type="molecule type" value="Genomic_DNA"/>
</dbReference>
<dbReference type="AlphaFoldDB" id="T1FAR8"/>
<feature type="region of interest" description="Disordered" evidence="1">
    <location>
        <begin position="1"/>
        <end position="38"/>
    </location>
</feature>
<reference evidence="4" key="1">
    <citation type="submission" date="2012-12" db="EMBL/GenBank/DDBJ databases">
        <authorList>
            <person name="Hellsten U."/>
            <person name="Grimwood J."/>
            <person name="Chapman J.A."/>
            <person name="Shapiro H."/>
            <person name="Aerts A."/>
            <person name="Otillar R.P."/>
            <person name="Terry A.Y."/>
            <person name="Boore J.L."/>
            <person name="Simakov O."/>
            <person name="Marletaz F."/>
            <person name="Cho S.-J."/>
            <person name="Edsinger-Gonzales E."/>
            <person name="Havlak P."/>
            <person name="Kuo D.-H."/>
            <person name="Larsson T."/>
            <person name="Lv J."/>
            <person name="Arendt D."/>
            <person name="Savage R."/>
            <person name="Osoegawa K."/>
            <person name="de Jong P."/>
            <person name="Lindberg D.R."/>
            <person name="Seaver E.C."/>
            <person name="Weisblat D.A."/>
            <person name="Putnam N.H."/>
            <person name="Grigoriev I.V."/>
            <person name="Rokhsar D.S."/>
        </authorList>
    </citation>
    <scope>NUCLEOTIDE SEQUENCE</scope>
</reference>
<dbReference type="Proteomes" id="UP000015101">
    <property type="component" value="Unassembled WGS sequence"/>
</dbReference>
<sequence length="107" mass="12052">MPKDKKTNKRFLNKPYSKKALPDNTTATSEPAKSSERIYRRRNAVANLLDDPQVAANLSSVVLVHNLSELDCKEADTETKLKKLENSDKESLETFPSAKKEDTKDNT</sequence>
<reference evidence="3" key="3">
    <citation type="submission" date="2015-06" db="UniProtKB">
        <authorList>
            <consortium name="EnsemblMetazoa"/>
        </authorList>
    </citation>
    <scope>IDENTIFICATION</scope>
</reference>